<keyword evidence="1" id="KW-0472">Membrane</keyword>
<feature type="transmembrane region" description="Helical" evidence="1">
    <location>
        <begin position="72"/>
        <end position="92"/>
    </location>
</feature>
<keyword evidence="3" id="KW-1185">Reference proteome</keyword>
<feature type="transmembrane region" description="Helical" evidence="1">
    <location>
        <begin position="40"/>
        <end position="60"/>
    </location>
</feature>
<proteinExistence type="predicted"/>
<evidence type="ECO:0000256" key="1">
    <source>
        <dbReference type="SAM" id="Phobius"/>
    </source>
</evidence>
<gene>
    <name evidence="2" type="ORF">VB248_09350</name>
</gene>
<reference evidence="2 3" key="1">
    <citation type="submission" date="2023-12" db="EMBL/GenBank/DDBJ databases">
        <title>Novel species of the genus Arcicella isolated from rivers.</title>
        <authorList>
            <person name="Lu H."/>
        </authorList>
    </citation>
    <scope>NUCLEOTIDE SEQUENCE [LARGE SCALE GENOMIC DNA]</scope>
    <source>
        <strain evidence="2 3">KCTC 23307</strain>
    </source>
</reference>
<evidence type="ECO:0000313" key="3">
    <source>
        <dbReference type="Proteomes" id="UP001302949"/>
    </source>
</evidence>
<accession>A0ABU5Q927</accession>
<name>A0ABU5Q927_9BACT</name>
<feature type="transmembrane region" description="Helical" evidence="1">
    <location>
        <begin position="12"/>
        <end position="34"/>
    </location>
</feature>
<sequence length="177" mass="19326">MENQTTTTRIALKWGLISGIISIILSLATQFLGIKNTGDASIGFVLSIIALAFTCLIQVLAMKDFKSQNNDLMTYGQGLGIGLLAGTVWGVVSGGFNMLYIKYIDNSEVVRQANMMREKMEEQGGSEAQMEMNEKIIAWATDPSLAFIVTIFMGFLTGLLLALVISAILKKEKSIFE</sequence>
<feature type="transmembrane region" description="Helical" evidence="1">
    <location>
        <begin position="145"/>
        <end position="169"/>
    </location>
</feature>
<keyword evidence="1" id="KW-1133">Transmembrane helix</keyword>
<dbReference type="Pfam" id="PF13858">
    <property type="entry name" value="DUF4199"/>
    <property type="match status" value="1"/>
</dbReference>
<protein>
    <submittedName>
        <fullName evidence="2">DUF4199 domain-containing protein</fullName>
    </submittedName>
</protein>
<dbReference type="RefSeq" id="WP_323296502.1">
    <property type="nucleotide sequence ID" value="NZ_JAYFUM010000009.1"/>
</dbReference>
<organism evidence="2 3">
    <name type="scientific">Arcicella rigui</name>
    <dbReference type="NCBI Taxonomy" id="797020"/>
    <lineage>
        <taxon>Bacteria</taxon>
        <taxon>Pseudomonadati</taxon>
        <taxon>Bacteroidota</taxon>
        <taxon>Cytophagia</taxon>
        <taxon>Cytophagales</taxon>
        <taxon>Flectobacillaceae</taxon>
        <taxon>Arcicella</taxon>
    </lineage>
</organism>
<dbReference type="InterPro" id="IPR025250">
    <property type="entry name" value="DUF4199"/>
</dbReference>
<comment type="caution">
    <text evidence="2">The sequence shown here is derived from an EMBL/GenBank/DDBJ whole genome shotgun (WGS) entry which is preliminary data.</text>
</comment>
<dbReference type="Proteomes" id="UP001302949">
    <property type="component" value="Unassembled WGS sequence"/>
</dbReference>
<dbReference type="EMBL" id="JAYFUM010000009">
    <property type="protein sequence ID" value="MEA5139340.1"/>
    <property type="molecule type" value="Genomic_DNA"/>
</dbReference>
<evidence type="ECO:0000313" key="2">
    <source>
        <dbReference type="EMBL" id="MEA5139340.1"/>
    </source>
</evidence>
<keyword evidence="1" id="KW-0812">Transmembrane</keyword>